<sequence length="24" mass="2641">MSGTIFMTTLEKVTIEITPCVKPT</sequence>
<dbReference type="WBParaSite" id="Hba_05984">
    <property type="protein sequence ID" value="Hba_05984"/>
    <property type="gene ID" value="Hba_05984"/>
</dbReference>
<evidence type="ECO:0000313" key="2">
    <source>
        <dbReference type="WBParaSite" id="Hba_05984"/>
    </source>
</evidence>
<name>A0A1I7WLI0_HETBA</name>
<dbReference type="Proteomes" id="UP000095283">
    <property type="component" value="Unplaced"/>
</dbReference>
<proteinExistence type="predicted"/>
<dbReference type="AlphaFoldDB" id="A0A1I7WLI0"/>
<organism evidence="1 2">
    <name type="scientific">Heterorhabditis bacteriophora</name>
    <name type="common">Entomopathogenic nematode worm</name>
    <dbReference type="NCBI Taxonomy" id="37862"/>
    <lineage>
        <taxon>Eukaryota</taxon>
        <taxon>Metazoa</taxon>
        <taxon>Ecdysozoa</taxon>
        <taxon>Nematoda</taxon>
        <taxon>Chromadorea</taxon>
        <taxon>Rhabditida</taxon>
        <taxon>Rhabditina</taxon>
        <taxon>Rhabditomorpha</taxon>
        <taxon>Strongyloidea</taxon>
        <taxon>Heterorhabditidae</taxon>
        <taxon>Heterorhabditis</taxon>
    </lineage>
</organism>
<keyword evidence="1" id="KW-1185">Reference proteome</keyword>
<protein>
    <submittedName>
        <fullName evidence="2">Transposase</fullName>
    </submittedName>
</protein>
<accession>A0A1I7WLI0</accession>
<reference evidence="2" key="1">
    <citation type="submission" date="2016-11" db="UniProtKB">
        <authorList>
            <consortium name="WormBaseParasite"/>
        </authorList>
    </citation>
    <scope>IDENTIFICATION</scope>
</reference>
<evidence type="ECO:0000313" key="1">
    <source>
        <dbReference type="Proteomes" id="UP000095283"/>
    </source>
</evidence>